<dbReference type="Proteomes" id="UP000815677">
    <property type="component" value="Unassembled WGS sequence"/>
</dbReference>
<organism evidence="1 2">
    <name type="scientific">Mycena chlorophos</name>
    <name type="common">Agaric fungus</name>
    <name type="synonym">Agaricus chlorophos</name>
    <dbReference type="NCBI Taxonomy" id="658473"/>
    <lineage>
        <taxon>Eukaryota</taxon>
        <taxon>Fungi</taxon>
        <taxon>Dikarya</taxon>
        <taxon>Basidiomycota</taxon>
        <taxon>Agaricomycotina</taxon>
        <taxon>Agaricomycetes</taxon>
        <taxon>Agaricomycetidae</taxon>
        <taxon>Agaricales</taxon>
        <taxon>Marasmiineae</taxon>
        <taxon>Mycenaceae</taxon>
        <taxon>Mycena</taxon>
    </lineage>
</organism>
<sequence length="460" mass="49898">MTVVRCSILELPTDILLLLASWMNVEDLLNFLAACRALQEFKTLPTLWLAAIRQTELTRHHPITSFQDDLTSLRLAQLEALAHRAARILRNLDSPAPRLSFLGSFATWVLAPTMFIPGTRLLLVQVSGSGELACWDVVTQRCVARKAVPRLELFNVPCVWMGSTAIFGGCARNPEDHDEIAKLATIHIDVKRNLKPVITVVWSPDVGHRIRHRVPTSGLAYHADSKRLYAFSLAAKDGKANGSLHSIALRPSLAGPNAALDQPITHPIPIRFSQDPPPDARLSGFVSMLTSPASHAKYTIPVVTHRAFVTPDETNEAEHFLHFFVANASGLGSGNVHPVPYAIPPVYSDVRCEIGVSGRYVALNCAPTQTGTSVPAAPLIGLVRLRAGEPDLRPLHAKQPPPPGQVALDDILGLLTVRDGHGVVHAYSYSGDWGKGRAVGRRIAKQGAGLLRRILPGGTQ</sequence>
<evidence type="ECO:0000313" key="1">
    <source>
        <dbReference type="EMBL" id="GAT61154.1"/>
    </source>
</evidence>
<dbReference type="EMBL" id="DF849984">
    <property type="protein sequence ID" value="GAT61154.1"/>
    <property type="molecule type" value="Genomic_DNA"/>
</dbReference>
<accession>A0ABQ0MCU2</accession>
<protein>
    <recommendedName>
        <fullName evidence="3">F-box domain-containing protein</fullName>
    </recommendedName>
</protein>
<gene>
    <name evidence="1" type="ORF">MCHLO_17204</name>
</gene>
<keyword evidence="2" id="KW-1185">Reference proteome</keyword>
<evidence type="ECO:0008006" key="3">
    <source>
        <dbReference type="Google" id="ProtNLM"/>
    </source>
</evidence>
<reference evidence="1" key="1">
    <citation type="submission" date="2014-09" db="EMBL/GenBank/DDBJ databases">
        <title>Genome sequence of the luminous mushroom Mycena chlorophos for searching fungal bioluminescence genes.</title>
        <authorList>
            <person name="Tanaka Y."/>
            <person name="Kasuga D."/>
            <person name="Oba Y."/>
            <person name="Hase S."/>
            <person name="Sato K."/>
            <person name="Oba Y."/>
            <person name="Sakakibara Y."/>
        </authorList>
    </citation>
    <scope>NUCLEOTIDE SEQUENCE</scope>
</reference>
<name>A0ABQ0MCU2_MYCCL</name>
<proteinExistence type="predicted"/>
<evidence type="ECO:0000313" key="2">
    <source>
        <dbReference type="Proteomes" id="UP000815677"/>
    </source>
</evidence>
<dbReference type="InterPro" id="IPR036047">
    <property type="entry name" value="F-box-like_dom_sf"/>
</dbReference>
<dbReference type="SUPFAM" id="SSF81383">
    <property type="entry name" value="F-box domain"/>
    <property type="match status" value="1"/>
</dbReference>